<evidence type="ECO:0000313" key="2">
    <source>
        <dbReference type="Proteomes" id="UP000005095"/>
    </source>
</evidence>
<reference evidence="1 2" key="1">
    <citation type="submission" date="2011-08" db="EMBL/GenBank/DDBJ databases">
        <title>The complete genome of Methanofollis liminatans DSM 4140.</title>
        <authorList>
            <consortium name="US DOE Joint Genome Institute (JGI-PGF)"/>
            <person name="Lucas S."/>
            <person name="Han J."/>
            <person name="Lapidus A."/>
            <person name="Bruce D."/>
            <person name="Goodwin L."/>
            <person name="Pitluck S."/>
            <person name="Peters L."/>
            <person name="Kyrpides N."/>
            <person name="Mavromatis K."/>
            <person name="Ivanova N."/>
            <person name="Mikhailova N."/>
            <person name="Lu M."/>
            <person name="Detter J.C."/>
            <person name="Tapia R."/>
            <person name="Han C."/>
            <person name="Land M."/>
            <person name="Hauser L."/>
            <person name="Markowitz V."/>
            <person name="Cheng J.-F."/>
            <person name="Hugenholtz P."/>
            <person name="Woyke T."/>
            <person name="Wu D."/>
            <person name="Spring S."/>
            <person name="Schuler E."/>
            <person name="Brambilla E."/>
            <person name="Klenk H.-P."/>
            <person name="Eisen J.A."/>
        </authorList>
    </citation>
    <scope>NUCLEOTIDE SEQUENCE [LARGE SCALE GENOMIC DNA]</scope>
    <source>
        <strain evidence="1 2">DSM 4140</strain>
    </source>
</reference>
<dbReference type="OrthoDB" id="326898at2157"/>
<dbReference type="EMBL" id="CM001555">
    <property type="protein sequence ID" value="EJG07141.1"/>
    <property type="molecule type" value="Genomic_DNA"/>
</dbReference>
<sequence>MYYPLHQGLSMDAGDAALFPEEQARLEEAIALFSPAEPAHVAVVSEYLAGRTPFVQALVPQYSDRIAFMPLYSVTHDTGFLDDLRRGPEIIVLGDCQNLFLRRIGGFENLDAFLAFAARTDRMLITTWNVHAWNYLVQARSIGACFPVQIALPRLGAGAIKKTILSGYTREIRFVEDAPSRTPVLLSLGEKEITLPFGGGKTAVPWPDINLAPLRVRLSGRREEKVAVEDLVFERLARIARGNIGVARAVWSNCVDKDEVRVSTIQENKPDLKLTVDESFVLLVVLSMERIGWSDLARVLEPDIDPAPSLFRLKSLGIIGEGRQGISVLPGALGAVTDYLRKMRMVW</sequence>
<proteinExistence type="predicted"/>
<gene>
    <name evidence="1" type="ORF">Metli_1185</name>
</gene>
<organism evidence="1 2">
    <name type="scientific">Methanofollis liminatans DSM 4140</name>
    <dbReference type="NCBI Taxonomy" id="28892"/>
    <lineage>
        <taxon>Archaea</taxon>
        <taxon>Methanobacteriati</taxon>
        <taxon>Methanobacteriota</taxon>
        <taxon>Stenosarchaea group</taxon>
        <taxon>Methanomicrobia</taxon>
        <taxon>Methanomicrobiales</taxon>
        <taxon>Methanomicrobiaceae</taxon>
        <taxon>Methanofollis</taxon>
    </lineage>
</organism>
<protein>
    <submittedName>
        <fullName evidence="1">Uncharacterized protein</fullName>
    </submittedName>
</protein>
<dbReference type="Proteomes" id="UP000005095">
    <property type="component" value="Chromosome"/>
</dbReference>
<accession>J0RZX2</accession>
<dbReference type="STRING" id="28892.Metli_1185"/>
<name>J0RZX2_9EURY</name>
<dbReference type="HOGENOM" id="CLU_803187_0_0_2"/>
<dbReference type="AlphaFoldDB" id="J0RZX2"/>
<dbReference type="RefSeq" id="WP_004038833.1">
    <property type="nucleotide sequence ID" value="NZ_CM001555.1"/>
</dbReference>
<evidence type="ECO:0000313" key="1">
    <source>
        <dbReference type="EMBL" id="EJG07141.1"/>
    </source>
</evidence>
<keyword evidence="2" id="KW-1185">Reference proteome</keyword>